<dbReference type="PROSITE" id="PS50850">
    <property type="entry name" value="MFS"/>
    <property type="match status" value="1"/>
</dbReference>
<dbReference type="Proteomes" id="UP001345013">
    <property type="component" value="Unassembled WGS sequence"/>
</dbReference>
<evidence type="ECO:0000256" key="1">
    <source>
        <dbReference type="ARBA" id="ARBA00004141"/>
    </source>
</evidence>
<proteinExistence type="predicted"/>
<feature type="transmembrane region" description="Helical" evidence="6">
    <location>
        <begin position="318"/>
        <end position="339"/>
    </location>
</feature>
<evidence type="ECO:0000313" key="9">
    <source>
        <dbReference type="Proteomes" id="UP001345013"/>
    </source>
</evidence>
<dbReference type="Gene3D" id="1.20.1250.20">
    <property type="entry name" value="MFS general substrate transporter like domains"/>
    <property type="match status" value="1"/>
</dbReference>
<evidence type="ECO:0000256" key="6">
    <source>
        <dbReference type="SAM" id="Phobius"/>
    </source>
</evidence>
<feature type="transmembrane region" description="Helical" evidence="6">
    <location>
        <begin position="190"/>
        <end position="210"/>
    </location>
</feature>
<dbReference type="EMBL" id="JAVRRG010000020">
    <property type="protein sequence ID" value="KAK5096935.1"/>
    <property type="molecule type" value="Genomic_DNA"/>
</dbReference>
<dbReference type="Gene3D" id="1.20.1720.10">
    <property type="entry name" value="Multidrug resistance protein D"/>
    <property type="match status" value="1"/>
</dbReference>
<evidence type="ECO:0000313" key="8">
    <source>
        <dbReference type="EMBL" id="KAK5096935.1"/>
    </source>
</evidence>
<sequence length="504" mass="53790">MKALSTTLRFLSGASNHRPALFELRSSTWFITATVCTAVFTDIFLYAMIVPVFPFSLPQRVGVDEDDVQHWLSVLLSVYGAALLVMAPIFGWLSDRIELRRTPLLAGIVVLGGATVMLCLANNLPLLIVGRILQGASAGVVWVTGLALLADTVGKKYAGQAMGFVGIAYAAAALLAPLLGGIVYERAGYYAVFAMAFGMIALDIVLRLLLIEKKAAKKWLGEDDVQMEPQTLADDPEQAQADKQITAAFAPSEPSNSAAIDVPLTQTSSKIEKKLPPMLILLKSRRMQATFASCAIAALILTAFDTTLPLFVEETFHWSSLGAGLIFLAPLLPSFFQPLYGRAVDKYGARWPAGLGLLICVPPFVCLRLVTQNSLAQKVLLCALLAIIGFGVALTLAATMAEFTYIAAEKERRQPGSMGRGGAYAQSYSLFNVSWAFGSLVGAYWAGGVRLAAGFGAMGWSLALLCGVFCVPTLMFVGGSVFALKRRKDEGGVGSGVGVVRNAR</sequence>
<feature type="transmembrane region" description="Helical" evidence="6">
    <location>
        <begin position="351"/>
        <end position="371"/>
    </location>
</feature>
<dbReference type="InterPro" id="IPR011701">
    <property type="entry name" value="MFS"/>
</dbReference>
<feature type="transmembrane region" description="Helical" evidence="6">
    <location>
        <begin position="70"/>
        <end position="92"/>
    </location>
</feature>
<feature type="transmembrane region" description="Helical" evidence="6">
    <location>
        <begin position="383"/>
        <end position="407"/>
    </location>
</feature>
<organism evidence="8 9">
    <name type="scientific">Lithohypha guttulata</name>
    <dbReference type="NCBI Taxonomy" id="1690604"/>
    <lineage>
        <taxon>Eukaryota</taxon>
        <taxon>Fungi</taxon>
        <taxon>Dikarya</taxon>
        <taxon>Ascomycota</taxon>
        <taxon>Pezizomycotina</taxon>
        <taxon>Eurotiomycetes</taxon>
        <taxon>Chaetothyriomycetidae</taxon>
        <taxon>Chaetothyriales</taxon>
        <taxon>Trichomeriaceae</taxon>
        <taxon>Lithohypha</taxon>
    </lineage>
</organism>
<feature type="transmembrane region" description="Helical" evidence="6">
    <location>
        <begin position="104"/>
        <end position="126"/>
    </location>
</feature>
<feature type="transmembrane region" description="Helical" evidence="6">
    <location>
        <begin position="132"/>
        <end position="150"/>
    </location>
</feature>
<dbReference type="CDD" id="cd17325">
    <property type="entry name" value="MFS_MdtG_SLC18_like"/>
    <property type="match status" value="1"/>
</dbReference>
<dbReference type="InterPro" id="IPR050930">
    <property type="entry name" value="MFS_Vesicular_Transporter"/>
</dbReference>
<dbReference type="Pfam" id="PF07690">
    <property type="entry name" value="MFS_1"/>
    <property type="match status" value="1"/>
</dbReference>
<accession>A0ABR0KI57</accession>
<feature type="domain" description="Major facilitator superfamily (MFS) profile" evidence="7">
    <location>
        <begin position="31"/>
        <end position="485"/>
    </location>
</feature>
<dbReference type="PANTHER" id="PTHR23506">
    <property type="entry name" value="GH10249P"/>
    <property type="match status" value="1"/>
</dbReference>
<keyword evidence="5 6" id="KW-0472">Membrane</keyword>
<dbReference type="InterPro" id="IPR020846">
    <property type="entry name" value="MFS_dom"/>
</dbReference>
<comment type="caution">
    <text evidence="8">The sequence shown here is derived from an EMBL/GenBank/DDBJ whole genome shotgun (WGS) entry which is preliminary data.</text>
</comment>
<reference evidence="8 9" key="1">
    <citation type="submission" date="2023-08" db="EMBL/GenBank/DDBJ databases">
        <title>Black Yeasts Isolated from many extreme environments.</title>
        <authorList>
            <person name="Coleine C."/>
            <person name="Stajich J.E."/>
            <person name="Selbmann L."/>
        </authorList>
    </citation>
    <scope>NUCLEOTIDE SEQUENCE [LARGE SCALE GENOMIC DNA]</scope>
    <source>
        <strain evidence="8 9">CCFEE 5885</strain>
    </source>
</reference>
<feature type="transmembrane region" description="Helical" evidence="6">
    <location>
        <begin position="428"/>
        <end position="447"/>
    </location>
</feature>
<comment type="subcellular location">
    <subcellularLocation>
        <location evidence="1">Membrane</location>
        <topology evidence="1">Multi-pass membrane protein</topology>
    </subcellularLocation>
</comment>
<name>A0ABR0KI57_9EURO</name>
<protein>
    <recommendedName>
        <fullName evidence="7">Major facilitator superfamily (MFS) profile domain-containing protein</fullName>
    </recommendedName>
</protein>
<feature type="transmembrane region" description="Helical" evidence="6">
    <location>
        <begin position="289"/>
        <end position="312"/>
    </location>
</feature>
<dbReference type="SUPFAM" id="SSF103473">
    <property type="entry name" value="MFS general substrate transporter"/>
    <property type="match status" value="1"/>
</dbReference>
<feature type="transmembrane region" description="Helical" evidence="6">
    <location>
        <begin position="459"/>
        <end position="484"/>
    </location>
</feature>
<evidence type="ECO:0000256" key="2">
    <source>
        <dbReference type="ARBA" id="ARBA00022448"/>
    </source>
</evidence>
<evidence type="ECO:0000259" key="7">
    <source>
        <dbReference type="PROSITE" id="PS50850"/>
    </source>
</evidence>
<gene>
    <name evidence="8" type="ORF">LTR24_002376</name>
</gene>
<feature type="transmembrane region" description="Helical" evidence="6">
    <location>
        <begin position="28"/>
        <end position="50"/>
    </location>
</feature>
<evidence type="ECO:0000256" key="4">
    <source>
        <dbReference type="ARBA" id="ARBA00022989"/>
    </source>
</evidence>
<evidence type="ECO:0000256" key="5">
    <source>
        <dbReference type="ARBA" id="ARBA00023136"/>
    </source>
</evidence>
<evidence type="ECO:0000256" key="3">
    <source>
        <dbReference type="ARBA" id="ARBA00022692"/>
    </source>
</evidence>
<keyword evidence="4 6" id="KW-1133">Transmembrane helix</keyword>
<dbReference type="PANTHER" id="PTHR23506:SF23">
    <property type="entry name" value="GH10249P"/>
    <property type="match status" value="1"/>
</dbReference>
<keyword evidence="9" id="KW-1185">Reference proteome</keyword>
<feature type="transmembrane region" description="Helical" evidence="6">
    <location>
        <begin position="162"/>
        <end position="184"/>
    </location>
</feature>
<keyword evidence="2" id="KW-0813">Transport</keyword>
<keyword evidence="3 6" id="KW-0812">Transmembrane</keyword>
<dbReference type="InterPro" id="IPR036259">
    <property type="entry name" value="MFS_trans_sf"/>
</dbReference>